<proteinExistence type="predicted"/>
<sequence length="61" mass="7064">MENALNVVMRMLDNGCEFDSYTYNTLIHGFHAAGNVVVVLSSYEIMVERFHTECDYLRKSE</sequence>
<keyword evidence="3" id="KW-1185">Reference proteome</keyword>
<dbReference type="Pfam" id="PF13041">
    <property type="entry name" value="PPR_2"/>
    <property type="match status" value="1"/>
</dbReference>
<dbReference type="Gene3D" id="1.25.40.10">
    <property type="entry name" value="Tetratricopeptide repeat domain"/>
    <property type="match status" value="1"/>
</dbReference>
<evidence type="ECO:0008006" key="4">
    <source>
        <dbReference type="Google" id="ProtNLM"/>
    </source>
</evidence>
<accession>A0AAP0F2Z5</accession>
<dbReference type="EMBL" id="JBBNAE010000008">
    <property type="protein sequence ID" value="KAK9102965.1"/>
    <property type="molecule type" value="Genomic_DNA"/>
</dbReference>
<dbReference type="Proteomes" id="UP001417504">
    <property type="component" value="Unassembled WGS sequence"/>
</dbReference>
<comment type="caution">
    <text evidence="2">The sequence shown here is derived from an EMBL/GenBank/DDBJ whole genome shotgun (WGS) entry which is preliminary data.</text>
</comment>
<protein>
    <recommendedName>
        <fullName evidence="4">Pentatricopeptide repeat-containing protein</fullName>
    </recommendedName>
</protein>
<dbReference type="AlphaFoldDB" id="A0AAP0F2Z5"/>
<dbReference type="InterPro" id="IPR002885">
    <property type="entry name" value="PPR_rpt"/>
</dbReference>
<evidence type="ECO:0000256" key="1">
    <source>
        <dbReference type="ARBA" id="ARBA00022737"/>
    </source>
</evidence>
<dbReference type="InterPro" id="IPR011990">
    <property type="entry name" value="TPR-like_helical_dom_sf"/>
</dbReference>
<evidence type="ECO:0000313" key="3">
    <source>
        <dbReference type="Proteomes" id="UP001417504"/>
    </source>
</evidence>
<evidence type="ECO:0000313" key="2">
    <source>
        <dbReference type="EMBL" id="KAK9102965.1"/>
    </source>
</evidence>
<gene>
    <name evidence="2" type="ORF">Sjap_020219</name>
</gene>
<reference evidence="2 3" key="1">
    <citation type="submission" date="2024-01" db="EMBL/GenBank/DDBJ databases">
        <title>Genome assemblies of Stephania.</title>
        <authorList>
            <person name="Yang L."/>
        </authorList>
    </citation>
    <scope>NUCLEOTIDE SEQUENCE [LARGE SCALE GENOMIC DNA]</scope>
    <source>
        <strain evidence="2">QJT</strain>
        <tissue evidence="2">Leaf</tissue>
    </source>
</reference>
<organism evidence="2 3">
    <name type="scientific">Stephania japonica</name>
    <dbReference type="NCBI Taxonomy" id="461633"/>
    <lineage>
        <taxon>Eukaryota</taxon>
        <taxon>Viridiplantae</taxon>
        <taxon>Streptophyta</taxon>
        <taxon>Embryophyta</taxon>
        <taxon>Tracheophyta</taxon>
        <taxon>Spermatophyta</taxon>
        <taxon>Magnoliopsida</taxon>
        <taxon>Ranunculales</taxon>
        <taxon>Menispermaceae</taxon>
        <taxon>Menispermoideae</taxon>
        <taxon>Cissampelideae</taxon>
        <taxon>Stephania</taxon>
    </lineage>
</organism>
<keyword evidence="1" id="KW-0677">Repeat</keyword>
<name>A0AAP0F2Z5_9MAGN</name>